<dbReference type="InterPro" id="IPR003653">
    <property type="entry name" value="Peptidase_C48_C"/>
</dbReference>
<evidence type="ECO:0000256" key="4">
    <source>
        <dbReference type="ARBA" id="ARBA00022807"/>
    </source>
</evidence>
<dbReference type="GO" id="GO:0008234">
    <property type="term" value="F:cysteine-type peptidase activity"/>
    <property type="evidence" value="ECO:0007669"/>
    <property type="project" value="UniProtKB-KW"/>
</dbReference>
<dbReference type="GO" id="GO:0006508">
    <property type="term" value="P:proteolysis"/>
    <property type="evidence" value="ECO:0007669"/>
    <property type="project" value="UniProtKB-KW"/>
</dbReference>
<evidence type="ECO:0000259" key="5">
    <source>
        <dbReference type="PROSITE" id="PS50600"/>
    </source>
</evidence>
<sequence>MPKDDGLILLVPTVRPNHAYLMRNLSEKANLESHAKSLYLKSRRMVLMPVNDNTNYMGVGGGKHWSLLVIHIAEDHSSCHFVHHDSVSSDLNYTAAVKYANVLQQVLPKAPPVIEAHTPKQLNGSDCGLCVLL</sequence>
<protein>
    <recommendedName>
        <fullName evidence="5">Ubiquitin-like protease family profile domain-containing protein</fullName>
    </recommendedName>
</protein>
<dbReference type="Pfam" id="PF02902">
    <property type="entry name" value="Peptidase_C48"/>
    <property type="match status" value="1"/>
</dbReference>
<evidence type="ECO:0000256" key="3">
    <source>
        <dbReference type="ARBA" id="ARBA00022801"/>
    </source>
</evidence>
<dbReference type="AlphaFoldDB" id="A0A368QZW2"/>
<proteinExistence type="inferred from homology"/>
<reference evidence="6" key="1">
    <citation type="journal article" date="2012" name="Nat. Biotechnol.">
        <title>Reference genome sequence of the model plant Setaria.</title>
        <authorList>
            <person name="Bennetzen J.L."/>
            <person name="Schmutz J."/>
            <person name="Wang H."/>
            <person name="Percifield R."/>
            <person name="Hawkins J."/>
            <person name="Pontaroli A.C."/>
            <person name="Estep M."/>
            <person name="Feng L."/>
            <person name="Vaughn J.N."/>
            <person name="Grimwood J."/>
            <person name="Jenkins J."/>
            <person name="Barry K."/>
            <person name="Lindquist E."/>
            <person name="Hellsten U."/>
            <person name="Deshpande S."/>
            <person name="Wang X."/>
            <person name="Wu X."/>
            <person name="Mitros T."/>
            <person name="Triplett J."/>
            <person name="Yang X."/>
            <person name="Ye C.Y."/>
            <person name="Mauro-Herrera M."/>
            <person name="Wang L."/>
            <person name="Li P."/>
            <person name="Sharma M."/>
            <person name="Sharma R."/>
            <person name="Ronald P.C."/>
            <person name="Panaud O."/>
            <person name="Kellogg E.A."/>
            <person name="Brutnell T.P."/>
            <person name="Doust A.N."/>
            <person name="Tuskan G.A."/>
            <person name="Rokhsar D."/>
            <person name="Devos K.M."/>
        </authorList>
    </citation>
    <scope>NUCLEOTIDE SEQUENCE [LARGE SCALE GENOMIC DNA]</scope>
    <source>
        <strain evidence="6">Yugu1</strain>
    </source>
</reference>
<gene>
    <name evidence="6" type="ORF">SETIT_5G009800v2</name>
</gene>
<accession>A0A368QZW2</accession>
<name>A0A368QZW2_SETIT</name>
<evidence type="ECO:0000256" key="2">
    <source>
        <dbReference type="ARBA" id="ARBA00022670"/>
    </source>
</evidence>
<keyword evidence="2" id="KW-0645">Protease</keyword>
<dbReference type="SUPFAM" id="SSF54001">
    <property type="entry name" value="Cysteine proteinases"/>
    <property type="match status" value="1"/>
</dbReference>
<evidence type="ECO:0000256" key="1">
    <source>
        <dbReference type="ARBA" id="ARBA00005234"/>
    </source>
</evidence>
<keyword evidence="3" id="KW-0378">Hydrolase</keyword>
<dbReference type="GO" id="GO:0019784">
    <property type="term" value="F:deNEDDylase activity"/>
    <property type="evidence" value="ECO:0007669"/>
    <property type="project" value="InterPro"/>
</dbReference>
<dbReference type="InterPro" id="IPR038765">
    <property type="entry name" value="Papain-like_cys_pep_sf"/>
</dbReference>
<dbReference type="Gene3D" id="3.40.395.10">
    <property type="entry name" value="Adenoviral Proteinase, Chain A"/>
    <property type="match status" value="1"/>
</dbReference>
<dbReference type="InterPro" id="IPR044613">
    <property type="entry name" value="Nep1/2-like"/>
</dbReference>
<dbReference type="PROSITE" id="PS50600">
    <property type="entry name" value="ULP_PROTEASE"/>
    <property type="match status" value="1"/>
</dbReference>
<feature type="domain" description="Ubiquitin-like protease family profile" evidence="5">
    <location>
        <begin position="1"/>
        <end position="133"/>
    </location>
</feature>
<comment type="similarity">
    <text evidence="1">Belongs to the peptidase C48 family.</text>
</comment>
<keyword evidence="4" id="KW-0788">Thiol protease</keyword>
<evidence type="ECO:0000313" key="6">
    <source>
        <dbReference type="EMBL" id="RCV23485.1"/>
    </source>
</evidence>
<dbReference type="EMBL" id="CM003532">
    <property type="protein sequence ID" value="RCV23485.1"/>
    <property type="molecule type" value="Genomic_DNA"/>
</dbReference>
<dbReference type="PANTHER" id="PTHR46468:SF1">
    <property type="entry name" value="SENTRIN-SPECIFIC PROTEASE 8"/>
    <property type="match status" value="1"/>
</dbReference>
<dbReference type="OrthoDB" id="5065855at2759"/>
<dbReference type="STRING" id="4555.A0A368QZW2"/>
<organism evidence="6">
    <name type="scientific">Setaria italica</name>
    <name type="common">Foxtail millet</name>
    <name type="synonym">Panicum italicum</name>
    <dbReference type="NCBI Taxonomy" id="4555"/>
    <lineage>
        <taxon>Eukaryota</taxon>
        <taxon>Viridiplantae</taxon>
        <taxon>Streptophyta</taxon>
        <taxon>Embryophyta</taxon>
        <taxon>Tracheophyta</taxon>
        <taxon>Spermatophyta</taxon>
        <taxon>Magnoliopsida</taxon>
        <taxon>Liliopsida</taxon>
        <taxon>Poales</taxon>
        <taxon>Poaceae</taxon>
        <taxon>PACMAD clade</taxon>
        <taxon>Panicoideae</taxon>
        <taxon>Panicodae</taxon>
        <taxon>Paniceae</taxon>
        <taxon>Cenchrinae</taxon>
        <taxon>Setaria</taxon>
    </lineage>
</organism>
<reference evidence="6" key="2">
    <citation type="submission" date="2015-07" db="EMBL/GenBank/DDBJ databases">
        <authorList>
            <person name="Noorani M."/>
        </authorList>
    </citation>
    <scope>NUCLEOTIDE SEQUENCE</scope>
    <source>
        <strain evidence="6">Yugu1</strain>
    </source>
</reference>
<dbReference type="PANTHER" id="PTHR46468">
    <property type="entry name" value="SENTRIN-SPECIFIC PROTEASE 8"/>
    <property type="match status" value="1"/>
</dbReference>